<feature type="domain" description="Aminoacyl-tRNA synthetase class Ia" evidence="12">
    <location>
        <begin position="423"/>
        <end position="622"/>
    </location>
</feature>
<dbReference type="Pfam" id="PF08264">
    <property type="entry name" value="Anticodon_1"/>
    <property type="match status" value="1"/>
</dbReference>
<feature type="domain" description="Methionyl/Valyl/Leucyl/Isoleucyl-tRNA synthetase anticodon-binding" evidence="13">
    <location>
        <begin position="665"/>
        <end position="788"/>
    </location>
</feature>
<dbReference type="FunFam" id="3.40.50.620:FF:000056">
    <property type="entry name" value="Leucine--tRNA ligase"/>
    <property type="match status" value="1"/>
</dbReference>
<keyword evidence="4 9" id="KW-0547">Nucleotide-binding</keyword>
<dbReference type="InterPro" id="IPR009080">
    <property type="entry name" value="tRNAsynth_Ia_anticodon-bd"/>
</dbReference>
<dbReference type="FunFam" id="3.10.20.590:FF:000001">
    <property type="entry name" value="Leucine--tRNA ligase"/>
    <property type="match status" value="1"/>
</dbReference>
<dbReference type="PRINTS" id="PR00985">
    <property type="entry name" value="TRNASYNTHLEU"/>
</dbReference>
<feature type="compositionally biased region" description="Basic and acidic residues" evidence="11">
    <location>
        <begin position="296"/>
        <end position="305"/>
    </location>
</feature>
<dbReference type="InterPro" id="IPR014729">
    <property type="entry name" value="Rossmann-like_a/b/a_fold"/>
</dbReference>
<protein>
    <recommendedName>
        <fullName evidence="9">Leucine--tRNA ligase</fullName>
        <ecNumber evidence="9">6.1.1.4</ecNumber>
    </recommendedName>
    <alternativeName>
        <fullName evidence="9">Leucyl-tRNA synthetase</fullName>
        <shortName evidence="9">LeuRS</shortName>
    </alternativeName>
</protein>
<evidence type="ECO:0000256" key="11">
    <source>
        <dbReference type="SAM" id="MobiDB-lite"/>
    </source>
</evidence>
<comment type="similarity">
    <text evidence="1 9 10">Belongs to the class-I aminoacyl-tRNA synthetase family.</text>
</comment>
<keyword evidence="6 9" id="KW-0648">Protein biosynthesis</keyword>
<dbReference type="GO" id="GO:0002161">
    <property type="term" value="F:aminoacyl-tRNA deacylase activity"/>
    <property type="evidence" value="ECO:0007669"/>
    <property type="project" value="InterPro"/>
</dbReference>
<evidence type="ECO:0000259" key="12">
    <source>
        <dbReference type="Pfam" id="PF00133"/>
    </source>
</evidence>
<dbReference type="FunFam" id="1.10.730.10:FF:000002">
    <property type="entry name" value="Leucine--tRNA ligase"/>
    <property type="match status" value="1"/>
</dbReference>
<evidence type="ECO:0000259" key="15">
    <source>
        <dbReference type="Pfam" id="PF13603"/>
    </source>
</evidence>
<dbReference type="PANTHER" id="PTHR43740">
    <property type="entry name" value="LEUCYL-TRNA SYNTHETASE"/>
    <property type="match status" value="1"/>
</dbReference>
<dbReference type="CDD" id="cd07958">
    <property type="entry name" value="Anticodon_Ia_Leu_BEm"/>
    <property type="match status" value="1"/>
</dbReference>
<dbReference type="PROSITE" id="PS00178">
    <property type="entry name" value="AA_TRNA_LIGASE_I"/>
    <property type="match status" value="1"/>
</dbReference>
<dbReference type="NCBIfam" id="TIGR00396">
    <property type="entry name" value="leuS_bact"/>
    <property type="match status" value="1"/>
</dbReference>
<evidence type="ECO:0000256" key="5">
    <source>
        <dbReference type="ARBA" id="ARBA00022840"/>
    </source>
</evidence>
<dbReference type="AlphaFoldDB" id="A0AAU7AXP0"/>
<evidence type="ECO:0000259" key="13">
    <source>
        <dbReference type="Pfam" id="PF08264"/>
    </source>
</evidence>
<feature type="short sequence motif" description="'HIGH' region" evidence="9">
    <location>
        <begin position="45"/>
        <end position="55"/>
    </location>
</feature>
<keyword evidence="7 9" id="KW-0030">Aminoacyl-tRNA synthetase</keyword>
<feature type="domain" description="Methionyl/Leucyl tRNA synthetase" evidence="14">
    <location>
        <begin position="39"/>
        <end position="174"/>
    </location>
</feature>
<dbReference type="InterPro" id="IPR009008">
    <property type="entry name" value="Val/Leu/Ile-tRNA-synth_edit"/>
</dbReference>
<gene>
    <name evidence="9 16" type="primary">leuS</name>
    <name evidence="16" type="ORF">DSM112329_03248</name>
</gene>
<evidence type="ECO:0000256" key="3">
    <source>
        <dbReference type="ARBA" id="ARBA00022598"/>
    </source>
</evidence>
<evidence type="ECO:0000256" key="6">
    <source>
        <dbReference type="ARBA" id="ARBA00022917"/>
    </source>
</evidence>
<keyword evidence="2 9" id="KW-0963">Cytoplasm</keyword>
<evidence type="ECO:0000256" key="7">
    <source>
        <dbReference type="ARBA" id="ARBA00023146"/>
    </source>
</evidence>
<dbReference type="CDD" id="cd00812">
    <property type="entry name" value="LeuRS_core"/>
    <property type="match status" value="1"/>
</dbReference>
<dbReference type="EMBL" id="CP114014">
    <property type="protein sequence ID" value="XAY06379.1"/>
    <property type="molecule type" value="Genomic_DNA"/>
</dbReference>
<dbReference type="Gene3D" id="1.10.730.10">
    <property type="entry name" value="Isoleucyl-tRNA Synthetase, Domain 1"/>
    <property type="match status" value="1"/>
</dbReference>
<dbReference type="SUPFAM" id="SSF50677">
    <property type="entry name" value="ValRS/IleRS/LeuRS editing domain"/>
    <property type="match status" value="1"/>
</dbReference>
<keyword evidence="3 9" id="KW-0436">Ligase</keyword>
<dbReference type="HAMAP" id="MF_00049_B">
    <property type="entry name" value="Leu_tRNA_synth_B"/>
    <property type="match status" value="1"/>
</dbReference>
<reference evidence="16" key="1">
    <citation type="submission" date="2022-12" db="EMBL/GenBank/DDBJ databases">
        <title>Paraconexibacter alkalitolerans sp. nov. and Baekduia alba sp. nov., isolated from soil and emended description of the genera Paraconexibacter (Chun et al., 2020) and Baekduia (An et al., 2020).</title>
        <authorList>
            <person name="Vieira S."/>
            <person name="Huber K.J."/>
            <person name="Geppert A."/>
            <person name="Wolf J."/>
            <person name="Neumann-Schaal M."/>
            <person name="Muesken M."/>
            <person name="Overmann J."/>
        </authorList>
    </citation>
    <scope>NUCLEOTIDE SEQUENCE</scope>
    <source>
        <strain evidence="16">AEG42_29</strain>
    </source>
</reference>
<feature type="domain" description="Leucyl-tRNA synthetase editing" evidence="15">
    <location>
        <begin position="223"/>
        <end position="409"/>
    </location>
</feature>
<evidence type="ECO:0000256" key="8">
    <source>
        <dbReference type="ARBA" id="ARBA00047469"/>
    </source>
</evidence>
<dbReference type="FunFam" id="3.40.50.620:FF:000003">
    <property type="entry name" value="Leucine--tRNA ligase"/>
    <property type="match status" value="1"/>
</dbReference>
<sequence>MSTEYRYDPEEIEPRWQKVWADERTWEVSNDVEGRDKSYVLVMLPYPSGEPHIGHLKVYSVGDAVAHFHRRTGRHVLNPMGYDAFGLPAENNAIKTGEHPRDSTKKSIESFRRQFKRWGISIDWSRELATCEPDYYRWTQWIFLQFYNAGLAYRKAATVNWDPVEETVLANEQVVDGRGERSGALVEVRHLEQWFFRITDYADRLVDGLDEIEWPEHVKTMQRNWIGRSEGAEVTFRCEDLGVDYPVFTTRPDTLFGATFFVLAPEHPDIEKLAAGTGHEDEVRDYVNRALTTDKEDRGNADRTKTGVPLGRTVTNPVNGEQIPMFVADYVLMEYGTGAVMAVPGHDQRDYDFAKTFDLPVKRVVEGVPDEGGDEDGLPYTGPGVLVNSHPDFDGLDKTAALEAIVRWLDREGKGNSSTNYRLRDWLLSRQRYWGCPIPIIHCEACGTVPVPEDQLPVILPDVEDYKPKGRSPLAAATDWVNVPCPSCGKPAKRETDTMDTFVDSSWYFLRYTDASNDEAAWDPEILKRWAPVDQYIGGVEHAILHLLYARFFVKALADLGHVDVQEPFAKLFTQGMVTKDGAKMSKSRGNVVSPQDIVAARGADTARTYILFIAPPDQDADWADEGVDGVYRFLSRLWRLSAAAADGPGAGADQPDVESLSPADLELLRKAHWAIEKVTNDMAGRFNFNTAISAVMELTNDVSRAVNERGDAEPQAVRFALATAASLLFPFAPHVAADAYSKLTGDRVWEQPWPAADSELLERDTVEVVFQVNGKVRDRASVPATASKNELEALAMASPKVQAHLEGKTVAKVIVVPGKLVNIAVRG</sequence>
<dbReference type="SUPFAM" id="SSF52374">
    <property type="entry name" value="Nucleotidylyl transferase"/>
    <property type="match status" value="1"/>
</dbReference>
<dbReference type="Gene3D" id="3.10.20.590">
    <property type="match status" value="1"/>
</dbReference>
<dbReference type="RefSeq" id="WP_354697613.1">
    <property type="nucleotide sequence ID" value="NZ_CP114014.1"/>
</dbReference>
<evidence type="ECO:0000256" key="1">
    <source>
        <dbReference type="ARBA" id="ARBA00005594"/>
    </source>
</evidence>
<keyword evidence="5 9" id="KW-0067">ATP-binding</keyword>
<dbReference type="Gene3D" id="3.40.50.620">
    <property type="entry name" value="HUPs"/>
    <property type="match status" value="2"/>
</dbReference>
<dbReference type="SUPFAM" id="SSF47323">
    <property type="entry name" value="Anticodon-binding domain of a subclass of class I aminoacyl-tRNA synthetases"/>
    <property type="match status" value="1"/>
</dbReference>
<dbReference type="KEGG" id="parq:DSM112329_03248"/>
<evidence type="ECO:0000256" key="2">
    <source>
        <dbReference type="ARBA" id="ARBA00022490"/>
    </source>
</evidence>
<dbReference type="PANTHER" id="PTHR43740:SF2">
    <property type="entry name" value="LEUCINE--TRNA LIGASE, MITOCHONDRIAL"/>
    <property type="match status" value="1"/>
</dbReference>
<accession>A0AAU7AXP0</accession>
<dbReference type="InterPro" id="IPR002302">
    <property type="entry name" value="Leu-tRNA-ligase"/>
</dbReference>
<evidence type="ECO:0000259" key="14">
    <source>
        <dbReference type="Pfam" id="PF09334"/>
    </source>
</evidence>
<dbReference type="GO" id="GO:0004823">
    <property type="term" value="F:leucine-tRNA ligase activity"/>
    <property type="evidence" value="ECO:0007669"/>
    <property type="project" value="UniProtKB-UniRule"/>
</dbReference>
<feature type="short sequence motif" description="'KMSKS' region" evidence="9">
    <location>
        <begin position="584"/>
        <end position="588"/>
    </location>
</feature>
<name>A0AAU7AXP0_9ACTN</name>
<comment type="subcellular location">
    <subcellularLocation>
        <location evidence="9">Cytoplasm</location>
    </subcellularLocation>
</comment>
<dbReference type="Pfam" id="PF13603">
    <property type="entry name" value="tRNA-synt_1_2"/>
    <property type="match status" value="1"/>
</dbReference>
<dbReference type="InterPro" id="IPR002300">
    <property type="entry name" value="aa-tRNA-synth_Ia"/>
</dbReference>
<dbReference type="InterPro" id="IPR015413">
    <property type="entry name" value="Methionyl/Leucyl_tRNA_Synth"/>
</dbReference>
<dbReference type="InterPro" id="IPR025709">
    <property type="entry name" value="Leu_tRNA-synth_edit"/>
</dbReference>
<feature type="binding site" evidence="9">
    <location>
        <position position="587"/>
    </location>
    <ligand>
        <name>ATP</name>
        <dbReference type="ChEBI" id="CHEBI:30616"/>
    </ligand>
</feature>
<evidence type="ECO:0000256" key="10">
    <source>
        <dbReference type="RuleBase" id="RU363035"/>
    </source>
</evidence>
<evidence type="ECO:0000313" key="16">
    <source>
        <dbReference type="EMBL" id="XAY06379.1"/>
    </source>
</evidence>
<evidence type="ECO:0000256" key="4">
    <source>
        <dbReference type="ARBA" id="ARBA00022741"/>
    </source>
</evidence>
<dbReference type="EC" id="6.1.1.4" evidence="9"/>
<dbReference type="InterPro" id="IPR013155">
    <property type="entry name" value="M/V/L/I-tRNA-synth_anticd-bd"/>
</dbReference>
<dbReference type="GO" id="GO:0005829">
    <property type="term" value="C:cytosol"/>
    <property type="evidence" value="ECO:0007669"/>
    <property type="project" value="TreeGrafter"/>
</dbReference>
<evidence type="ECO:0000256" key="9">
    <source>
        <dbReference type="HAMAP-Rule" id="MF_00049"/>
    </source>
</evidence>
<comment type="catalytic activity">
    <reaction evidence="8 9">
        <text>tRNA(Leu) + L-leucine + ATP = L-leucyl-tRNA(Leu) + AMP + diphosphate</text>
        <dbReference type="Rhea" id="RHEA:11688"/>
        <dbReference type="Rhea" id="RHEA-COMP:9613"/>
        <dbReference type="Rhea" id="RHEA-COMP:9622"/>
        <dbReference type="ChEBI" id="CHEBI:30616"/>
        <dbReference type="ChEBI" id="CHEBI:33019"/>
        <dbReference type="ChEBI" id="CHEBI:57427"/>
        <dbReference type="ChEBI" id="CHEBI:78442"/>
        <dbReference type="ChEBI" id="CHEBI:78494"/>
        <dbReference type="ChEBI" id="CHEBI:456215"/>
        <dbReference type="EC" id="6.1.1.4"/>
    </reaction>
</comment>
<organism evidence="16">
    <name type="scientific">Paraconexibacter sp. AEG42_29</name>
    <dbReference type="NCBI Taxonomy" id="2997339"/>
    <lineage>
        <taxon>Bacteria</taxon>
        <taxon>Bacillati</taxon>
        <taxon>Actinomycetota</taxon>
        <taxon>Thermoleophilia</taxon>
        <taxon>Solirubrobacterales</taxon>
        <taxon>Paraconexibacteraceae</taxon>
        <taxon>Paraconexibacter</taxon>
    </lineage>
</organism>
<dbReference type="GO" id="GO:0005524">
    <property type="term" value="F:ATP binding"/>
    <property type="evidence" value="ECO:0007669"/>
    <property type="project" value="UniProtKB-UniRule"/>
</dbReference>
<feature type="region of interest" description="Disordered" evidence="11">
    <location>
        <begin position="296"/>
        <end position="315"/>
    </location>
</feature>
<dbReference type="Pfam" id="PF00133">
    <property type="entry name" value="tRNA-synt_1"/>
    <property type="match status" value="1"/>
</dbReference>
<dbReference type="GO" id="GO:0006429">
    <property type="term" value="P:leucyl-tRNA aminoacylation"/>
    <property type="evidence" value="ECO:0007669"/>
    <property type="project" value="UniProtKB-UniRule"/>
</dbReference>
<dbReference type="Pfam" id="PF09334">
    <property type="entry name" value="tRNA-synt_1g"/>
    <property type="match status" value="1"/>
</dbReference>
<proteinExistence type="inferred from homology"/>
<dbReference type="InterPro" id="IPR001412">
    <property type="entry name" value="aa-tRNA-synth_I_CS"/>
</dbReference>